<feature type="compositionally biased region" description="Low complexity" evidence="1">
    <location>
        <begin position="475"/>
        <end position="492"/>
    </location>
</feature>
<evidence type="ECO:0000256" key="1">
    <source>
        <dbReference type="SAM" id="MobiDB-lite"/>
    </source>
</evidence>
<feature type="region of interest" description="Disordered" evidence="1">
    <location>
        <begin position="603"/>
        <end position="688"/>
    </location>
</feature>
<proteinExistence type="predicted"/>
<feature type="compositionally biased region" description="Basic and acidic residues" evidence="1">
    <location>
        <begin position="265"/>
        <end position="278"/>
    </location>
</feature>
<reference evidence="2" key="1">
    <citation type="submission" date="2021-02" db="EMBL/GenBank/DDBJ databases">
        <authorList>
            <person name="Dougan E. K."/>
            <person name="Rhodes N."/>
            <person name="Thang M."/>
            <person name="Chan C."/>
        </authorList>
    </citation>
    <scope>NUCLEOTIDE SEQUENCE</scope>
</reference>
<feature type="non-terminal residue" evidence="2">
    <location>
        <position position="1"/>
    </location>
</feature>
<protein>
    <submittedName>
        <fullName evidence="2">Uncharacterized protein</fullName>
    </submittedName>
</protein>
<gene>
    <name evidence="2" type="ORF">PGLA1383_LOCUS11705</name>
</gene>
<sequence>IGKRPGWTAEDRQKVRERFAEAKTGLGLPDMVFDAAMLVQDTFDLIRPTSPPLQQMMEPLLAAAQIMGENAWLQFQEMPFKRIHADDQAVHGNFFAKIEPTWKTTLQQAKKASSSFLHIGTTAPTSYLCGFLTKQGWVGAVVCPQLLPEGSDACLEHVCLNPALSRDQKALDGLISASGGLIAKPFQFQLAFVNVTFNQAADTAYEDPFSDEEGDAAQDSEPKEVKPEAADPNAYDPLSELRYENFDDAVPPVVQQAPSKPPILPDKETTQKSKQELSQEAREAVDRLNGMPATARGYGRMGTTRGERVRGRLRALRNSLLVAIHRLATGGSLVMLWPGLPLHPVLFFIAAYLRKVFLRVHVVTPEGCKSFEIYILAVGFKRDVAQSSVPGSGGLELRSFLENSFRTEALDDVLLWTLSAAEELDEAEQGAGGNSIMVGYDKLWKDFGIKYRALALDLGVVISLPDDKIKRPLGTPKKAAASAAAPAKVAKTSVKEPKQSQAESTKDKGQEADATKSVAAAPAAVAAAPSVAAAEPAAAAAAPSSAAVPPAPPEPAAASPQPKTDQAATVSPPQEPSAEKADAGLPPKADKTVAASLEKAVPKLEKASEEKQEKETAKPASNDKETTAAKTTTTTITTTTAATTTADVQGAEQKPAGAEDQGEATGKRTESKVKVAASGGLKPVSPKKKRYQITDPVIIANRGLGSLASTLGASPGHKLRAGPNIDLMAEEFKLMTHAIKVAQSGAQPAWIPRRKVLPGVKLPPQAAAGAAKEAMFRRTA</sequence>
<feature type="compositionally biased region" description="Polar residues" evidence="1">
    <location>
        <begin position="561"/>
        <end position="572"/>
    </location>
</feature>
<feature type="compositionally biased region" description="Acidic residues" evidence="1">
    <location>
        <begin position="207"/>
        <end position="218"/>
    </location>
</feature>
<feature type="compositionally biased region" description="Basic and acidic residues" evidence="1">
    <location>
        <begin position="603"/>
        <end position="627"/>
    </location>
</feature>
<dbReference type="OrthoDB" id="423553at2759"/>
<feature type="region of interest" description="Disordered" evidence="1">
    <location>
        <begin position="207"/>
        <end position="234"/>
    </location>
</feature>
<feature type="region of interest" description="Disordered" evidence="1">
    <location>
        <begin position="544"/>
        <end position="591"/>
    </location>
</feature>
<comment type="caution">
    <text evidence="2">The sequence shown here is derived from an EMBL/GenBank/DDBJ whole genome shotgun (WGS) entry which is preliminary data.</text>
</comment>
<name>A0A813DUM2_POLGL</name>
<evidence type="ECO:0000313" key="3">
    <source>
        <dbReference type="Proteomes" id="UP000654075"/>
    </source>
</evidence>
<feature type="region of interest" description="Disordered" evidence="1">
    <location>
        <begin position="252"/>
        <end position="278"/>
    </location>
</feature>
<accession>A0A813DUM2</accession>
<keyword evidence="3" id="KW-1185">Reference proteome</keyword>
<feature type="region of interest" description="Disordered" evidence="1">
    <location>
        <begin position="475"/>
        <end position="515"/>
    </location>
</feature>
<dbReference type="AlphaFoldDB" id="A0A813DUM2"/>
<organism evidence="2 3">
    <name type="scientific">Polarella glacialis</name>
    <name type="common">Dinoflagellate</name>
    <dbReference type="NCBI Taxonomy" id="89957"/>
    <lineage>
        <taxon>Eukaryota</taxon>
        <taxon>Sar</taxon>
        <taxon>Alveolata</taxon>
        <taxon>Dinophyceae</taxon>
        <taxon>Suessiales</taxon>
        <taxon>Suessiaceae</taxon>
        <taxon>Polarella</taxon>
    </lineage>
</organism>
<feature type="compositionally biased region" description="Basic and acidic residues" evidence="1">
    <location>
        <begin position="220"/>
        <end position="229"/>
    </location>
</feature>
<dbReference type="EMBL" id="CAJNNV010006117">
    <property type="protein sequence ID" value="CAE8593093.1"/>
    <property type="molecule type" value="Genomic_DNA"/>
</dbReference>
<dbReference type="Proteomes" id="UP000654075">
    <property type="component" value="Unassembled WGS sequence"/>
</dbReference>
<feature type="compositionally biased region" description="Basic and acidic residues" evidence="1">
    <location>
        <begin position="493"/>
        <end position="514"/>
    </location>
</feature>
<feature type="compositionally biased region" description="Low complexity" evidence="1">
    <location>
        <begin position="628"/>
        <end position="646"/>
    </location>
</feature>
<evidence type="ECO:0000313" key="2">
    <source>
        <dbReference type="EMBL" id="CAE8593093.1"/>
    </source>
</evidence>